<dbReference type="GO" id="GO:0017108">
    <property type="term" value="F:5'-flap endonuclease activity"/>
    <property type="evidence" value="ECO:0007669"/>
    <property type="project" value="InterPro"/>
</dbReference>
<accession>A0A6C0JGZ5</accession>
<evidence type="ECO:0000256" key="1">
    <source>
        <dbReference type="ARBA" id="ARBA00022722"/>
    </source>
</evidence>
<dbReference type="GO" id="GO:0008409">
    <property type="term" value="F:5'-3' exonuclease activity"/>
    <property type="evidence" value="ECO:0007669"/>
    <property type="project" value="InterPro"/>
</dbReference>
<dbReference type="GO" id="GO:0033567">
    <property type="term" value="P:DNA replication, Okazaki fragment processing"/>
    <property type="evidence" value="ECO:0007669"/>
    <property type="project" value="InterPro"/>
</dbReference>
<dbReference type="AlphaFoldDB" id="A0A6C0JGZ5"/>
<dbReference type="InterPro" id="IPR029060">
    <property type="entry name" value="PIN-like_dom_sf"/>
</dbReference>
<dbReference type="PANTHER" id="PTHR42646:SF2">
    <property type="entry name" value="5'-3' EXONUCLEASE FAMILY PROTEIN"/>
    <property type="match status" value="1"/>
</dbReference>
<dbReference type="PANTHER" id="PTHR42646">
    <property type="entry name" value="FLAP ENDONUCLEASE XNI"/>
    <property type="match status" value="1"/>
</dbReference>
<evidence type="ECO:0000259" key="3">
    <source>
        <dbReference type="SMART" id="SM00475"/>
    </source>
</evidence>
<proteinExistence type="predicted"/>
<evidence type="ECO:0000313" key="4">
    <source>
        <dbReference type="EMBL" id="QHU03038.1"/>
    </source>
</evidence>
<keyword evidence="1" id="KW-0540">Nuclease</keyword>
<dbReference type="InterPro" id="IPR020046">
    <property type="entry name" value="5-3_exonucl_a-hlix_arch_N"/>
</dbReference>
<dbReference type="SUPFAM" id="SSF88723">
    <property type="entry name" value="PIN domain-like"/>
    <property type="match status" value="1"/>
</dbReference>
<dbReference type="SUPFAM" id="SSF47807">
    <property type="entry name" value="5' to 3' exonuclease, C-terminal subdomain"/>
    <property type="match status" value="1"/>
</dbReference>
<dbReference type="InterPro" id="IPR038969">
    <property type="entry name" value="FEN"/>
</dbReference>
<dbReference type="InterPro" id="IPR002421">
    <property type="entry name" value="5-3_exonuclease"/>
</dbReference>
<name>A0A6C0JGZ5_9ZZZZ</name>
<evidence type="ECO:0000256" key="2">
    <source>
        <dbReference type="ARBA" id="ARBA00022801"/>
    </source>
</evidence>
<dbReference type="Pfam" id="PF02739">
    <property type="entry name" value="5_3_exonuc_N"/>
    <property type="match status" value="1"/>
</dbReference>
<dbReference type="SMART" id="SM00475">
    <property type="entry name" value="53EXOc"/>
    <property type="match status" value="1"/>
</dbReference>
<sequence length="266" mass="30906">MKFLLIDGSYFNFFRYFAMQQWWSLAKKDEELGLPIENQTFVDKYKSTFVNKISEIEKKLKLKGCIKIVGKDCPRKNIWRHELYGHYKEGRDNGKEFHGKPFFKMAYSELFEKAGIKAILSYPKLEADDVIAITTKHIIENYPDSEVTIIASDMDYLQLASDRVKIFTLKYKDISKSKNAIGDSECDKFCKIVAGDKSDNIPSVFPKCGIKTALKYYNNKELFNEKLNTVKNAKEIFERNRKLVDFNCIPDNLRKGFMKEVLGISC</sequence>
<reference evidence="4" key="1">
    <citation type="journal article" date="2020" name="Nature">
        <title>Giant virus diversity and host interactions through global metagenomics.</title>
        <authorList>
            <person name="Schulz F."/>
            <person name="Roux S."/>
            <person name="Paez-Espino D."/>
            <person name="Jungbluth S."/>
            <person name="Walsh D.A."/>
            <person name="Denef V.J."/>
            <person name="McMahon K.D."/>
            <person name="Konstantinidis K.T."/>
            <person name="Eloe-Fadrosh E.A."/>
            <person name="Kyrpides N.C."/>
            <person name="Woyke T."/>
        </authorList>
    </citation>
    <scope>NUCLEOTIDE SEQUENCE</scope>
    <source>
        <strain evidence="4">GVMAG-M-3300025890-48</strain>
    </source>
</reference>
<dbReference type="Gene3D" id="3.40.50.1010">
    <property type="entry name" value="5'-nuclease"/>
    <property type="match status" value="1"/>
</dbReference>
<protein>
    <recommendedName>
        <fullName evidence="3">5'-3' exonuclease domain-containing protein</fullName>
    </recommendedName>
</protein>
<dbReference type="Gene3D" id="1.10.150.20">
    <property type="entry name" value="5' to 3' exonuclease, C-terminal subdomain"/>
    <property type="match status" value="1"/>
</dbReference>
<dbReference type="EMBL" id="MN740368">
    <property type="protein sequence ID" value="QHU03038.1"/>
    <property type="molecule type" value="Genomic_DNA"/>
</dbReference>
<dbReference type="GO" id="GO:0003677">
    <property type="term" value="F:DNA binding"/>
    <property type="evidence" value="ECO:0007669"/>
    <property type="project" value="InterPro"/>
</dbReference>
<dbReference type="InterPro" id="IPR036279">
    <property type="entry name" value="5-3_exonuclease_C_sf"/>
</dbReference>
<keyword evidence="2" id="KW-0378">Hydrolase</keyword>
<feature type="domain" description="5'-3' exonuclease" evidence="3">
    <location>
        <begin position="1"/>
        <end position="256"/>
    </location>
</feature>
<organism evidence="4">
    <name type="scientific">viral metagenome</name>
    <dbReference type="NCBI Taxonomy" id="1070528"/>
    <lineage>
        <taxon>unclassified sequences</taxon>
        <taxon>metagenomes</taxon>
        <taxon>organismal metagenomes</taxon>
    </lineage>
</organism>